<dbReference type="AlphaFoldDB" id="A0A5N4A6G2"/>
<evidence type="ECO:0000313" key="10">
    <source>
        <dbReference type="EMBL" id="KAB0792901.1"/>
    </source>
</evidence>
<gene>
    <name evidence="10" type="ORF">PPYR_12521</name>
</gene>
<dbReference type="InterPro" id="IPR050975">
    <property type="entry name" value="Sleep_regulator"/>
</dbReference>
<sequence>MGSQPIRLVQVAVVMIASLQLVSTLHCYTCSSELVPGCGEPFNHTKVPAQSCPIENQVCVKQFLPWAGTLRGCGVEGLCTLLKNSTADCETCSLELCNSGLIKSPSHGIMLFSIICLFFSMA</sequence>
<dbReference type="EMBL" id="VVIM01000009">
    <property type="protein sequence ID" value="KAB0792901.1"/>
    <property type="molecule type" value="Genomic_DNA"/>
</dbReference>
<keyword evidence="2" id="KW-0336">GPI-anchor</keyword>
<organism evidence="10 11">
    <name type="scientific">Photinus pyralis</name>
    <name type="common">Common eastern firefly</name>
    <name type="synonym">Lampyris pyralis</name>
    <dbReference type="NCBI Taxonomy" id="7054"/>
    <lineage>
        <taxon>Eukaryota</taxon>
        <taxon>Metazoa</taxon>
        <taxon>Ecdysozoa</taxon>
        <taxon>Arthropoda</taxon>
        <taxon>Hexapoda</taxon>
        <taxon>Insecta</taxon>
        <taxon>Pterygota</taxon>
        <taxon>Neoptera</taxon>
        <taxon>Endopterygota</taxon>
        <taxon>Coleoptera</taxon>
        <taxon>Polyphaga</taxon>
        <taxon>Elateriformia</taxon>
        <taxon>Elateroidea</taxon>
        <taxon>Lampyridae</taxon>
        <taxon>Lampyrinae</taxon>
        <taxon>Photinus</taxon>
    </lineage>
</organism>
<keyword evidence="8" id="KW-0449">Lipoprotein</keyword>
<keyword evidence="7" id="KW-0325">Glycoprotein</keyword>
<protein>
    <submittedName>
        <fullName evidence="10">Uncharacterized protein</fullName>
    </submittedName>
</protein>
<dbReference type="GO" id="GO:0030431">
    <property type="term" value="P:sleep"/>
    <property type="evidence" value="ECO:0007669"/>
    <property type="project" value="InterPro"/>
</dbReference>
<dbReference type="GO" id="GO:0032222">
    <property type="term" value="P:regulation of synaptic transmission, cholinergic"/>
    <property type="evidence" value="ECO:0007669"/>
    <property type="project" value="InterPro"/>
</dbReference>
<keyword evidence="6" id="KW-0472">Membrane</keyword>
<comment type="subcellular location">
    <subcellularLocation>
        <location evidence="1">Membrane</location>
        <topology evidence="1">Lipid-anchor</topology>
        <topology evidence="1">GPI-anchor</topology>
    </subcellularLocation>
</comment>
<evidence type="ECO:0000256" key="1">
    <source>
        <dbReference type="ARBA" id="ARBA00004589"/>
    </source>
</evidence>
<evidence type="ECO:0000256" key="6">
    <source>
        <dbReference type="ARBA" id="ARBA00023136"/>
    </source>
</evidence>
<name>A0A5N4A6G2_PHOPY</name>
<evidence type="ECO:0000313" key="11">
    <source>
        <dbReference type="Proteomes" id="UP000327044"/>
    </source>
</evidence>
<evidence type="ECO:0000256" key="4">
    <source>
        <dbReference type="ARBA" id="ARBA00022729"/>
    </source>
</evidence>
<dbReference type="Proteomes" id="UP000327044">
    <property type="component" value="Unassembled WGS sequence"/>
</dbReference>
<dbReference type="InParanoid" id="A0A5N4A6G2"/>
<evidence type="ECO:0000256" key="2">
    <source>
        <dbReference type="ARBA" id="ARBA00022622"/>
    </source>
</evidence>
<reference evidence="10 11" key="1">
    <citation type="journal article" date="2018" name="Elife">
        <title>Firefly genomes illuminate parallel origins of bioluminescence in beetles.</title>
        <authorList>
            <person name="Fallon T.R."/>
            <person name="Lower S.E."/>
            <person name="Chang C.H."/>
            <person name="Bessho-Uehara M."/>
            <person name="Martin G.J."/>
            <person name="Bewick A.J."/>
            <person name="Behringer M."/>
            <person name="Debat H.J."/>
            <person name="Wong I."/>
            <person name="Day J.C."/>
            <person name="Suvorov A."/>
            <person name="Silva C.J."/>
            <person name="Stanger-Hall K.F."/>
            <person name="Hall D.W."/>
            <person name="Schmitz R.J."/>
            <person name="Nelson D.R."/>
            <person name="Lewis S.M."/>
            <person name="Shigenobu S."/>
            <person name="Bybee S.M."/>
            <person name="Larracuente A.M."/>
            <person name="Oba Y."/>
            <person name="Weng J.K."/>
        </authorList>
    </citation>
    <scope>NUCLEOTIDE SEQUENCE [LARGE SCALE GENOMIC DNA]</scope>
    <source>
        <strain evidence="10">1611_PpyrPB1</strain>
        <tissue evidence="10">Whole body</tissue>
    </source>
</reference>
<evidence type="ECO:0000256" key="9">
    <source>
        <dbReference type="SAM" id="SignalP"/>
    </source>
</evidence>
<dbReference type="PANTHER" id="PTHR33562:SF29">
    <property type="entry name" value="PROTEIN SLEEPLESS"/>
    <property type="match status" value="1"/>
</dbReference>
<keyword evidence="5" id="KW-1133">Transmembrane helix</keyword>
<keyword evidence="4 9" id="KW-0732">Signal</keyword>
<feature type="chain" id="PRO_5024295894" evidence="9">
    <location>
        <begin position="25"/>
        <end position="122"/>
    </location>
</feature>
<accession>A0A5N4A6G2</accession>
<evidence type="ECO:0000256" key="3">
    <source>
        <dbReference type="ARBA" id="ARBA00022692"/>
    </source>
</evidence>
<dbReference type="Pfam" id="PF17064">
    <property type="entry name" value="QVR"/>
    <property type="match status" value="1"/>
</dbReference>
<feature type="signal peptide" evidence="9">
    <location>
        <begin position="1"/>
        <end position="24"/>
    </location>
</feature>
<keyword evidence="3" id="KW-0812">Transmembrane</keyword>
<evidence type="ECO:0000256" key="7">
    <source>
        <dbReference type="ARBA" id="ARBA00023180"/>
    </source>
</evidence>
<dbReference type="PANTHER" id="PTHR33562">
    <property type="entry name" value="ATILLA, ISOFORM B-RELATED-RELATED"/>
    <property type="match status" value="1"/>
</dbReference>
<evidence type="ECO:0000256" key="8">
    <source>
        <dbReference type="ARBA" id="ARBA00023288"/>
    </source>
</evidence>
<proteinExistence type="predicted"/>
<dbReference type="InterPro" id="IPR031424">
    <property type="entry name" value="QVR-like"/>
</dbReference>
<dbReference type="GO" id="GO:0098552">
    <property type="term" value="C:side of membrane"/>
    <property type="evidence" value="ECO:0007669"/>
    <property type="project" value="UniProtKB-KW"/>
</dbReference>
<evidence type="ECO:0000256" key="5">
    <source>
        <dbReference type="ARBA" id="ARBA00022989"/>
    </source>
</evidence>
<keyword evidence="11" id="KW-1185">Reference proteome</keyword>
<comment type="caution">
    <text evidence="10">The sequence shown here is derived from an EMBL/GenBank/DDBJ whole genome shotgun (WGS) entry which is preliminary data.</text>
</comment>